<dbReference type="EMBL" id="UINC01042114">
    <property type="protein sequence ID" value="SVB44307.1"/>
    <property type="molecule type" value="Genomic_DNA"/>
</dbReference>
<dbReference type="GO" id="GO:0008817">
    <property type="term" value="F:corrinoid adenosyltransferase activity"/>
    <property type="evidence" value="ECO:0007669"/>
    <property type="project" value="InterPro"/>
</dbReference>
<name>A0A382E382_9ZZZZ</name>
<dbReference type="PIRSF" id="PIRSF015617">
    <property type="entry name" value="Adensltrnsf_CobA"/>
    <property type="match status" value="1"/>
</dbReference>
<organism evidence="1">
    <name type="scientific">marine metagenome</name>
    <dbReference type="NCBI Taxonomy" id="408172"/>
    <lineage>
        <taxon>unclassified sequences</taxon>
        <taxon>metagenomes</taxon>
        <taxon>ecological metagenomes</taxon>
    </lineage>
</organism>
<dbReference type="InterPro" id="IPR003724">
    <property type="entry name" value="CblAdoTrfase_CobA"/>
</dbReference>
<evidence type="ECO:0000313" key="1">
    <source>
        <dbReference type="EMBL" id="SVB44307.1"/>
    </source>
</evidence>
<dbReference type="SUPFAM" id="SSF52540">
    <property type="entry name" value="P-loop containing nucleoside triphosphate hydrolases"/>
    <property type="match status" value="1"/>
</dbReference>
<dbReference type="PANTHER" id="PTHR46638:SF1">
    <property type="entry name" value="CORRINOID ADENOSYLTRANSFERASE"/>
    <property type="match status" value="1"/>
</dbReference>
<protein>
    <recommendedName>
        <fullName evidence="2">Cob(I)yrinic acid a,c-diamide adenosyltransferase</fullName>
    </recommendedName>
</protein>
<dbReference type="Pfam" id="PF02572">
    <property type="entry name" value="CobA_CobO_BtuR"/>
    <property type="match status" value="1"/>
</dbReference>
<accession>A0A382E382</accession>
<dbReference type="Gene3D" id="3.40.50.300">
    <property type="entry name" value="P-loop containing nucleotide triphosphate hydrolases"/>
    <property type="match status" value="1"/>
</dbReference>
<dbReference type="PANTHER" id="PTHR46638">
    <property type="entry name" value="CORRINOID ADENOSYLTRANSFERASE"/>
    <property type="match status" value="1"/>
</dbReference>
<dbReference type="AlphaFoldDB" id="A0A382E382"/>
<dbReference type="CDD" id="cd00561">
    <property type="entry name" value="CobA_ACA"/>
    <property type="match status" value="1"/>
</dbReference>
<evidence type="ECO:0008006" key="2">
    <source>
        <dbReference type="Google" id="ProtNLM"/>
    </source>
</evidence>
<feature type="non-terminal residue" evidence="1">
    <location>
        <position position="160"/>
    </location>
</feature>
<reference evidence="1" key="1">
    <citation type="submission" date="2018-05" db="EMBL/GenBank/DDBJ databases">
        <authorList>
            <person name="Lanie J.A."/>
            <person name="Ng W.-L."/>
            <person name="Kazmierczak K.M."/>
            <person name="Andrzejewski T.M."/>
            <person name="Davidsen T.M."/>
            <person name="Wayne K.J."/>
            <person name="Tettelin H."/>
            <person name="Glass J.I."/>
            <person name="Rusch D."/>
            <person name="Podicherti R."/>
            <person name="Tsui H.-C.T."/>
            <person name="Winkler M.E."/>
        </authorList>
    </citation>
    <scope>NUCLEOTIDE SEQUENCE</scope>
</reference>
<proteinExistence type="predicted"/>
<sequence length="160" mass="18130">MPKQPPTDPKKRKGLIIVNTGDGKGKSTASFGLALRAAGNKMNVFIMQFMKGPWKAGERKALQELANYVEYEAMGDGFTWDTENTEQDKKTARAAFEIAKEKLMSGKYQMIILDEINYVLDYKFFPLDEFLETLRNKPKDVHVVCSGRNANEKLIEMADL</sequence>
<dbReference type="GO" id="GO:0005524">
    <property type="term" value="F:ATP binding"/>
    <property type="evidence" value="ECO:0007669"/>
    <property type="project" value="InterPro"/>
</dbReference>
<dbReference type="NCBIfam" id="NF004637">
    <property type="entry name" value="PRK05986.1"/>
    <property type="match status" value="1"/>
</dbReference>
<gene>
    <name evidence="1" type="ORF">METZ01_LOCUS197161</name>
</gene>
<dbReference type="InterPro" id="IPR027417">
    <property type="entry name" value="P-loop_NTPase"/>
</dbReference>
<dbReference type="GO" id="GO:0009236">
    <property type="term" value="P:cobalamin biosynthetic process"/>
    <property type="evidence" value="ECO:0007669"/>
    <property type="project" value="InterPro"/>
</dbReference>
<dbReference type="NCBIfam" id="TIGR00708">
    <property type="entry name" value="cobA"/>
    <property type="match status" value="1"/>
</dbReference>